<accession>A0A3P8BIR4</accession>
<evidence type="ECO:0000313" key="4">
    <source>
        <dbReference type="WBParaSite" id="HPBE_0000756101-mRNA-1"/>
    </source>
</evidence>
<keyword evidence="3" id="KW-1185">Reference proteome</keyword>
<evidence type="ECO:0000313" key="2">
    <source>
        <dbReference type="EMBL" id="VDO72765.1"/>
    </source>
</evidence>
<protein>
    <submittedName>
        <fullName evidence="4">Prothymosin alpha-like</fullName>
    </submittedName>
</protein>
<reference evidence="4" key="2">
    <citation type="submission" date="2019-09" db="UniProtKB">
        <authorList>
            <consortium name="WormBaseParasite"/>
        </authorList>
    </citation>
    <scope>IDENTIFICATION</scope>
</reference>
<feature type="compositionally biased region" description="Basic residues" evidence="1">
    <location>
        <begin position="118"/>
        <end position="132"/>
    </location>
</feature>
<feature type="compositionally biased region" description="Basic and acidic residues" evidence="1">
    <location>
        <begin position="64"/>
        <end position="79"/>
    </location>
</feature>
<evidence type="ECO:0000313" key="3">
    <source>
        <dbReference type="Proteomes" id="UP000050761"/>
    </source>
</evidence>
<dbReference type="AlphaFoldDB" id="A0A183FKB4"/>
<proteinExistence type="predicted"/>
<dbReference type="Proteomes" id="UP000050761">
    <property type="component" value="Unassembled WGS sequence"/>
</dbReference>
<organism evidence="3 4">
    <name type="scientific">Heligmosomoides polygyrus</name>
    <name type="common">Parasitic roundworm</name>
    <dbReference type="NCBI Taxonomy" id="6339"/>
    <lineage>
        <taxon>Eukaryota</taxon>
        <taxon>Metazoa</taxon>
        <taxon>Ecdysozoa</taxon>
        <taxon>Nematoda</taxon>
        <taxon>Chromadorea</taxon>
        <taxon>Rhabditida</taxon>
        <taxon>Rhabditina</taxon>
        <taxon>Rhabditomorpha</taxon>
        <taxon>Strongyloidea</taxon>
        <taxon>Heligmosomidae</taxon>
        <taxon>Heligmosomoides</taxon>
    </lineage>
</organism>
<accession>A0A183FKB4</accession>
<feature type="compositionally biased region" description="Basic and acidic residues" evidence="1">
    <location>
        <begin position="87"/>
        <end position="97"/>
    </location>
</feature>
<sequence>MRSLTNLWCLRPRRHQLRGTVQRVRTRLEPAASTTDKGDQVEDRDENGLIEQNAIFLEGVEEGKKWERNGNEEPSKLVDDADDEMDKECVHEHRDEAPEADEPENVGEANSTTTKESKTRRRHFKSRQRSKMWRGNCMM</sequence>
<evidence type="ECO:0000256" key="1">
    <source>
        <dbReference type="SAM" id="MobiDB-lite"/>
    </source>
</evidence>
<reference evidence="2 3" key="1">
    <citation type="submission" date="2018-11" db="EMBL/GenBank/DDBJ databases">
        <authorList>
            <consortium name="Pathogen Informatics"/>
        </authorList>
    </citation>
    <scope>NUCLEOTIDE SEQUENCE [LARGE SCALE GENOMIC DNA]</scope>
</reference>
<feature type="region of interest" description="Disordered" evidence="1">
    <location>
        <begin position="64"/>
        <end position="139"/>
    </location>
</feature>
<gene>
    <name evidence="2" type="ORF">HPBE_LOCUS7562</name>
</gene>
<dbReference type="WBParaSite" id="HPBE_0000756101-mRNA-1">
    <property type="protein sequence ID" value="HPBE_0000756101-mRNA-1"/>
    <property type="gene ID" value="HPBE_0000756101"/>
</dbReference>
<feature type="region of interest" description="Disordered" evidence="1">
    <location>
        <begin position="26"/>
        <end position="49"/>
    </location>
</feature>
<dbReference type="EMBL" id="UZAH01025920">
    <property type="protein sequence ID" value="VDO72765.1"/>
    <property type="molecule type" value="Genomic_DNA"/>
</dbReference>
<name>A0A183FKB4_HELPZ</name>